<evidence type="ECO:0000313" key="2">
    <source>
        <dbReference type="EMBL" id="KAF5861164.1"/>
    </source>
</evidence>
<name>A0A8H6E6E9_PETAA</name>
<gene>
    <name evidence="2" type="ORF">ETB97_000538</name>
</gene>
<evidence type="ECO:0000313" key="3">
    <source>
        <dbReference type="Proteomes" id="UP000541154"/>
    </source>
</evidence>
<keyword evidence="1" id="KW-1133">Transmembrane helix</keyword>
<feature type="transmembrane region" description="Helical" evidence="1">
    <location>
        <begin position="149"/>
        <end position="174"/>
    </location>
</feature>
<protein>
    <recommendedName>
        <fullName evidence="4">PGG domain-containing protein</fullName>
    </recommendedName>
</protein>
<proteinExistence type="predicted"/>
<comment type="caution">
    <text evidence="2">The sequence shown here is derived from an EMBL/GenBank/DDBJ whole genome shotgun (WGS) entry which is preliminary data.</text>
</comment>
<reference evidence="2 3" key="1">
    <citation type="submission" date="2019-04" db="EMBL/GenBank/DDBJ databases">
        <title>Aspergillus burnettii sp. nov., novel species from soil in southeast Queensland.</title>
        <authorList>
            <person name="Gilchrist C.L.M."/>
            <person name="Pitt J.I."/>
            <person name="Lange L."/>
            <person name="Lacey H.J."/>
            <person name="Vuong D."/>
            <person name="Midgley D.J."/>
            <person name="Greenfield P."/>
            <person name="Bradbury M."/>
            <person name="Lacey E."/>
            <person name="Busk P.K."/>
            <person name="Pilgaard B."/>
            <person name="Chooi Y.H."/>
            <person name="Piggott A.M."/>
        </authorList>
    </citation>
    <scope>NUCLEOTIDE SEQUENCE [LARGE SCALE GENOMIC DNA]</scope>
    <source>
        <strain evidence="2 3">FRR 5400</strain>
    </source>
</reference>
<keyword evidence="3" id="KW-1185">Reference proteome</keyword>
<dbReference type="AlphaFoldDB" id="A0A8H6E6E9"/>
<evidence type="ECO:0008006" key="4">
    <source>
        <dbReference type="Google" id="ProtNLM"/>
    </source>
</evidence>
<sequence length="199" mass="22394">MEFSSASEKMGTATSLHRSNTNYTIETRYIQMLLEDIPWFYNIFADAAHWALLAGYLVVPGTFTSMQRSATLKEDLNKAQAGQAILSTIQNPPLLAIACVLMVLGALLMFWLSWERRNNYICLINKLFLSLAGLVTTLVNIYTAREGEWSIMALLTTIVTGLSASGFFILLIIYRFGKLVKIKEEHEMETKAGFQRVNP</sequence>
<feature type="transmembrane region" description="Helical" evidence="1">
    <location>
        <begin position="94"/>
        <end position="112"/>
    </location>
</feature>
<keyword evidence="1" id="KW-0812">Transmembrane</keyword>
<keyword evidence="1" id="KW-0472">Membrane</keyword>
<feature type="transmembrane region" description="Helical" evidence="1">
    <location>
        <begin position="124"/>
        <end position="143"/>
    </location>
</feature>
<dbReference type="EMBL" id="SPNV01000107">
    <property type="protein sequence ID" value="KAF5861164.1"/>
    <property type="molecule type" value="Genomic_DNA"/>
</dbReference>
<organism evidence="2 3">
    <name type="scientific">Petromyces alliaceus</name>
    <name type="common">Aspergillus alliaceus</name>
    <dbReference type="NCBI Taxonomy" id="209559"/>
    <lineage>
        <taxon>Eukaryota</taxon>
        <taxon>Fungi</taxon>
        <taxon>Dikarya</taxon>
        <taxon>Ascomycota</taxon>
        <taxon>Pezizomycotina</taxon>
        <taxon>Eurotiomycetes</taxon>
        <taxon>Eurotiomycetidae</taxon>
        <taxon>Eurotiales</taxon>
        <taxon>Aspergillaceae</taxon>
        <taxon>Aspergillus</taxon>
        <taxon>Aspergillus subgen. Circumdati</taxon>
    </lineage>
</organism>
<feature type="transmembrane region" description="Helical" evidence="1">
    <location>
        <begin position="39"/>
        <end position="59"/>
    </location>
</feature>
<accession>A0A8H6E6E9</accession>
<evidence type="ECO:0000256" key="1">
    <source>
        <dbReference type="SAM" id="Phobius"/>
    </source>
</evidence>
<dbReference type="Proteomes" id="UP000541154">
    <property type="component" value="Unassembled WGS sequence"/>
</dbReference>